<gene>
    <name evidence="3" type="ORF">Pmar_PMAR026707</name>
</gene>
<dbReference type="Proteomes" id="UP000007800">
    <property type="component" value="Unassembled WGS sequence"/>
</dbReference>
<dbReference type="EMBL" id="GG670791">
    <property type="protein sequence ID" value="EER20117.1"/>
    <property type="molecule type" value="Genomic_DNA"/>
</dbReference>
<keyword evidence="4" id="KW-1185">Reference proteome</keyword>
<dbReference type="GO" id="GO:0019216">
    <property type="term" value="P:regulation of lipid metabolic process"/>
    <property type="evidence" value="ECO:0007669"/>
    <property type="project" value="TreeGrafter"/>
</dbReference>
<dbReference type="GeneID" id="9053627"/>
<dbReference type="InParanoid" id="C5K5V6"/>
<evidence type="ECO:0000313" key="4">
    <source>
        <dbReference type="Proteomes" id="UP000007800"/>
    </source>
</evidence>
<dbReference type="PANTHER" id="PTHR12499:SF0">
    <property type="entry name" value="OPTIC ATROPHY 3 PROTEIN"/>
    <property type="match status" value="1"/>
</dbReference>
<organism evidence="4">
    <name type="scientific">Perkinsus marinus (strain ATCC 50983 / TXsc)</name>
    <dbReference type="NCBI Taxonomy" id="423536"/>
    <lineage>
        <taxon>Eukaryota</taxon>
        <taxon>Sar</taxon>
        <taxon>Alveolata</taxon>
        <taxon>Perkinsozoa</taxon>
        <taxon>Perkinsea</taxon>
        <taxon>Perkinsida</taxon>
        <taxon>Perkinsidae</taxon>
        <taxon>Perkinsus</taxon>
    </lineage>
</organism>
<dbReference type="GO" id="GO:0005739">
    <property type="term" value="C:mitochondrion"/>
    <property type="evidence" value="ECO:0007669"/>
    <property type="project" value="TreeGrafter"/>
</dbReference>
<dbReference type="OMA" id="RCCLLHE"/>
<evidence type="ECO:0000313" key="3">
    <source>
        <dbReference type="EMBL" id="EER20117.1"/>
    </source>
</evidence>
<dbReference type="PANTHER" id="PTHR12499">
    <property type="entry name" value="OPTIC ATROPHY 3 PROTEIN OPA3"/>
    <property type="match status" value="1"/>
</dbReference>
<dbReference type="AlphaFoldDB" id="C5K5V6"/>
<keyword evidence="2" id="KW-0175">Coiled coil</keyword>
<accession>C5K5V6</accession>
<evidence type="ECO:0000256" key="2">
    <source>
        <dbReference type="ARBA" id="ARBA00023054"/>
    </source>
</evidence>
<dbReference type="RefSeq" id="XP_002788321.1">
    <property type="nucleotide sequence ID" value="XM_002788275.1"/>
</dbReference>
<dbReference type="OrthoDB" id="2129069at2759"/>
<sequence length="144" mass="16518">MSPIFPAAKVGGALLKTFAKPVSSRIQSLARTDDFWRGKTVALGQALNIVSRRITRVADNSKTRRAIPPLKEEAALDWGATFIGESFVFGVTTLIIVSEYRRAAKKEREHDMFKRLQREDREAQRLRDIAHREQRLQRLESRIE</sequence>
<reference evidence="3 4" key="1">
    <citation type="submission" date="2008-07" db="EMBL/GenBank/DDBJ databases">
        <authorList>
            <person name="El-Sayed N."/>
            <person name="Caler E."/>
            <person name="Inman J."/>
            <person name="Amedeo P."/>
            <person name="Hass B."/>
            <person name="Wortman J."/>
        </authorList>
    </citation>
    <scope>NUCLEOTIDE SEQUENCE [LARGE SCALE GENOMIC DNA]</scope>
    <source>
        <strain evidence="4">ATCC 50983 / TXsc</strain>
    </source>
</reference>
<name>C5K5V6_PERM5</name>
<dbReference type="Pfam" id="PF07047">
    <property type="entry name" value="OPA3"/>
    <property type="match status" value="1"/>
</dbReference>
<evidence type="ECO:0000256" key="1">
    <source>
        <dbReference type="ARBA" id="ARBA00007584"/>
    </source>
</evidence>
<protein>
    <submittedName>
        <fullName evidence="3">Optic atrophy 3 protein, putative</fullName>
    </submittedName>
</protein>
<proteinExistence type="inferred from homology"/>
<dbReference type="InterPro" id="IPR010754">
    <property type="entry name" value="OPA3-like"/>
</dbReference>
<dbReference type="FunCoup" id="C5K5V6">
    <property type="interactions" value="69"/>
</dbReference>
<comment type="similarity">
    <text evidence="1">Belongs to the OPA3 family.</text>
</comment>